<dbReference type="Gene3D" id="4.10.1000.10">
    <property type="entry name" value="Zinc finger, CCCH-type"/>
    <property type="match status" value="1"/>
</dbReference>
<feature type="compositionally biased region" description="Acidic residues" evidence="5">
    <location>
        <begin position="109"/>
        <end position="134"/>
    </location>
</feature>
<evidence type="ECO:0000313" key="8">
    <source>
        <dbReference type="Proteomes" id="UP000024837"/>
    </source>
</evidence>
<dbReference type="InterPro" id="IPR036855">
    <property type="entry name" value="Znf_CCCH_sf"/>
</dbReference>
<keyword evidence="8" id="KW-1185">Reference proteome</keyword>
<feature type="domain" description="C3H1-type" evidence="6">
    <location>
        <begin position="45"/>
        <end position="68"/>
    </location>
</feature>
<dbReference type="Proteomes" id="UP000024837">
    <property type="component" value="Unassembled WGS sequence"/>
</dbReference>
<evidence type="ECO:0000259" key="6">
    <source>
        <dbReference type="PROSITE" id="PS50103"/>
    </source>
</evidence>
<dbReference type="GO" id="GO:0008270">
    <property type="term" value="F:zinc ion binding"/>
    <property type="evidence" value="ECO:0007669"/>
    <property type="project" value="UniProtKB-KW"/>
</dbReference>
<dbReference type="OrthoDB" id="5399224at2759"/>
<evidence type="ECO:0000256" key="4">
    <source>
        <dbReference type="PROSITE-ProRule" id="PRU00723"/>
    </source>
</evidence>
<dbReference type="PANTHER" id="PTHR46156:SF1">
    <property type="entry name" value="ZINC FINGER CCCH DOMAIN-CONTAINING PROTEIN 3"/>
    <property type="match status" value="1"/>
</dbReference>
<protein>
    <recommendedName>
        <fullName evidence="6">C3H1-type domain-containing protein</fullName>
    </recommendedName>
</protein>
<gene>
    <name evidence="7" type="ORF">DRE_04797</name>
</gene>
<dbReference type="HOGENOM" id="CLU_1669361_0_0_1"/>
<feature type="region of interest" description="Disordered" evidence="5">
    <location>
        <begin position="93"/>
        <end position="137"/>
    </location>
</feature>
<keyword evidence="3 4" id="KW-0862">Zinc</keyword>
<dbReference type="SUPFAM" id="SSF90229">
    <property type="entry name" value="CCCH zinc finger"/>
    <property type="match status" value="1"/>
</dbReference>
<dbReference type="PROSITE" id="PS50103">
    <property type="entry name" value="ZF_C3H1"/>
    <property type="match status" value="1"/>
</dbReference>
<dbReference type="GO" id="GO:0005634">
    <property type="term" value="C:nucleus"/>
    <property type="evidence" value="ECO:0007669"/>
    <property type="project" value="TreeGrafter"/>
</dbReference>
<keyword evidence="2 4" id="KW-0863">Zinc-finger</keyword>
<sequence>MFTTQTGWRYAPSFYKKTVLMEIPAISRMFPTPIVSLPAFIFSEICRPFAKEGYCDKGADCLDKHVFECPDFDQKGVCNDKTCKLPHIEHAGRTAAKAAKQSDGNSDVSSDEEDDGEEDEEHFGSDDVDSDYFSDNEVILQTSDDGHEVSQQADFIQF</sequence>
<dbReference type="PANTHER" id="PTHR46156">
    <property type="entry name" value="CCCH ZINGC FINGER"/>
    <property type="match status" value="1"/>
</dbReference>
<evidence type="ECO:0000256" key="1">
    <source>
        <dbReference type="ARBA" id="ARBA00022723"/>
    </source>
</evidence>
<keyword evidence="1 4" id="KW-0479">Metal-binding</keyword>
<proteinExistence type="predicted"/>
<evidence type="ECO:0000256" key="3">
    <source>
        <dbReference type="ARBA" id="ARBA00022833"/>
    </source>
</evidence>
<evidence type="ECO:0000256" key="5">
    <source>
        <dbReference type="SAM" id="MobiDB-lite"/>
    </source>
</evidence>
<name>W7HS62_9PEZI</name>
<dbReference type="EMBL" id="KI966422">
    <property type="protein sequence ID" value="EWC46004.1"/>
    <property type="molecule type" value="Genomic_DNA"/>
</dbReference>
<feature type="zinc finger region" description="C3H1-type" evidence="4">
    <location>
        <begin position="45"/>
        <end position="68"/>
    </location>
</feature>
<accession>W7HS62</accession>
<evidence type="ECO:0000256" key="2">
    <source>
        <dbReference type="ARBA" id="ARBA00022771"/>
    </source>
</evidence>
<evidence type="ECO:0000313" key="7">
    <source>
        <dbReference type="EMBL" id="EWC46004.1"/>
    </source>
</evidence>
<organism evidence="7 8">
    <name type="scientific">Drechslerella stenobrocha 248</name>
    <dbReference type="NCBI Taxonomy" id="1043628"/>
    <lineage>
        <taxon>Eukaryota</taxon>
        <taxon>Fungi</taxon>
        <taxon>Dikarya</taxon>
        <taxon>Ascomycota</taxon>
        <taxon>Pezizomycotina</taxon>
        <taxon>Orbiliomycetes</taxon>
        <taxon>Orbiliales</taxon>
        <taxon>Orbiliaceae</taxon>
        <taxon>Drechslerella</taxon>
    </lineage>
</organism>
<dbReference type="InterPro" id="IPR000571">
    <property type="entry name" value="Znf_CCCH"/>
</dbReference>
<reference evidence="7 8" key="1">
    <citation type="submission" date="2013-05" db="EMBL/GenBank/DDBJ databases">
        <title>Drechslerella stenobrocha genome reveals carnivorous origination and mechanical trapping mechanism of predatory fungi.</title>
        <authorList>
            <person name="Liu X."/>
            <person name="Zhang W."/>
            <person name="Liu K."/>
        </authorList>
    </citation>
    <scope>NUCLEOTIDE SEQUENCE [LARGE SCALE GENOMIC DNA]</scope>
    <source>
        <strain evidence="7 8">248</strain>
    </source>
</reference>
<dbReference type="AlphaFoldDB" id="W7HS62"/>